<keyword evidence="10" id="KW-0560">Oxidoreductase</keyword>
<dbReference type="Gene3D" id="3.50.50.60">
    <property type="entry name" value="FAD/NAD(P)-binding domain"/>
    <property type="match status" value="1"/>
</dbReference>
<evidence type="ECO:0000256" key="15">
    <source>
        <dbReference type="ARBA" id="ARBA00034536"/>
    </source>
</evidence>
<evidence type="ECO:0000256" key="3">
    <source>
        <dbReference type="ARBA" id="ARBA00009183"/>
    </source>
</evidence>
<evidence type="ECO:0000256" key="14">
    <source>
        <dbReference type="ARBA" id="ARBA00034528"/>
    </source>
</evidence>
<evidence type="ECO:0000256" key="18">
    <source>
        <dbReference type="ARBA" id="ARBA00045957"/>
    </source>
</evidence>
<keyword evidence="6" id="KW-0256">Endoplasmic reticulum</keyword>
<evidence type="ECO:0000256" key="8">
    <source>
        <dbReference type="ARBA" id="ARBA00022857"/>
    </source>
</evidence>
<keyword evidence="7" id="KW-0274">FAD</keyword>
<dbReference type="GO" id="GO:0050661">
    <property type="term" value="F:NADP binding"/>
    <property type="evidence" value="ECO:0007669"/>
    <property type="project" value="InterPro"/>
</dbReference>
<evidence type="ECO:0000256" key="5">
    <source>
        <dbReference type="ARBA" id="ARBA00022692"/>
    </source>
</evidence>
<evidence type="ECO:0000256" key="21">
    <source>
        <dbReference type="ARBA" id="ARBA00048088"/>
    </source>
</evidence>
<proteinExistence type="inferred from homology"/>
<evidence type="ECO:0000256" key="4">
    <source>
        <dbReference type="ARBA" id="ARBA00022630"/>
    </source>
</evidence>
<keyword evidence="12" id="KW-0472">Membrane</keyword>
<evidence type="ECO:0000256" key="10">
    <source>
        <dbReference type="ARBA" id="ARBA00023002"/>
    </source>
</evidence>
<accession>A0A292Q4F1</accession>
<dbReference type="InterPro" id="IPR000960">
    <property type="entry name" value="Flavin_mOase"/>
</dbReference>
<evidence type="ECO:0000313" key="23">
    <source>
        <dbReference type="EMBL" id="CUS13613.1"/>
    </source>
</evidence>
<evidence type="ECO:0000256" key="11">
    <source>
        <dbReference type="ARBA" id="ARBA00023033"/>
    </source>
</evidence>
<organism evidence="23 24">
    <name type="scientific">Tuber aestivum</name>
    <name type="common">summer truffle</name>
    <dbReference type="NCBI Taxonomy" id="59557"/>
    <lineage>
        <taxon>Eukaryota</taxon>
        <taxon>Fungi</taxon>
        <taxon>Dikarya</taxon>
        <taxon>Ascomycota</taxon>
        <taxon>Pezizomycotina</taxon>
        <taxon>Pezizomycetes</taxon>
        <taxon>Pezizales</taxon>
        <taxon>Tuberaceae</taxon>
        <taxon>Tuber</taxon>
    </lineage>
</organism>
<name>A0A292Q4F1_9PEZI</name>
<dbReference type="GO" id="GO:0005789">
    <property type="term" value="C:endoplasmic reticulum membrane"/>
    <property type="evidence" value="ECO:0007669"/>
    <property type="project" value="UniProtKB-SubCell"/>
</dbReference>
<reference evidence="23" key="1">
    <citation type="submission" date="2015-10" db="EMBL/GenBank/DDBJ databases">
        <authorList>
            <person name="Regsiter A."/>
            <person name="william w."/>
        </authorList>
    </citation>
    <scope>NUCLEOTIDE SEQUENCE</scope>
    <source>
        <strain evidence="23">Montdore</strain>
    </source>
</reference>
<gene>
    <name evidence="23" type="ORF">GSTUAT00002322001</name>
</gene>
<comment type="catalytic activity">
    <reaction evidence="19">
        <text>hypotaurine + NADH + O2 + H(+) = taurine + NAD(+) + H2O</text>
        <dbReference type="Rhea" id="RHEA:74111"/>
        <dbReference type="ChEBI" id="CHEBI:15377"/>
        <dbReference type="ChEBI" id="CHEBI:15378"/>
        <dbReference type="ChEBI" id="CHEBI:15379"/>
        <dbReference type="ChEBI" id="CHEBI:57540"/>
        <dbReference type="ChEBI" id="CHEBI:57853"/>
        <dbReference type="ChEBI" id="CHEBI:57945"/>
        <dbReference type="ChEBI" id="CHEBI:507393"/>
        <dbReference type="EC" id="1.14.13.8"/>
    </reaction>
    <physiologicalReaction direction="left-to-right" evidence="19">
        <dbReference type="Rhea" id="RHEA:74112"/>
    </physiologicalReaction>
</comment>
<evidence type="ECO:0000256" key="17">
    <source>
        <dbReference type="ARBA" id="ARBA00034561"/>
    </source>
</evidence>
<keyword evidence="5" id="KW-0812">Transmembrane</keyword>
<dbReference type="SUPFAM" id="SSF51905">
    <property type="entry name" value="FAD/NAD(P)-binding domain"/>
    <property type="match status" value="2"/>
</dbReference>
<dbReference type="InterPro" id="IPR036188">
    <property type="entry name" value="FAD/NAD-bd_sf"/>
</dbReference>
<evidence type="ECO:0000256" key="12">
    <source>
        <dbReference type="ARBA" id="ARBA00023136"/>
    </source>
</evidence>
<comment type="subcellular location">
    <subcellularLocation>
        <location evidence="2">Endoplasmic reticulum membrane</location>
        <topology evidence="2">Single-pass membrane protein</topology>
    </subcellularLocation>
</comment>
<comment type="catalytic activity">
    <reaction evidence="21">
        <text>trimethylamine + NADPH + O2 = trimethylamine N-oxide + NADP(+) + H2O</text>
        <dbReference type="Rhea" id="RHEA:31979"/>
        <dbReference type="ChEBI" id="CHEBI:15377"/>
        <dbReference type="ChEBI" id="CHEBI:15379"/>
        <dbReference type="ChEBI" id="CHEBI:15724"/>
        <dbReference type="ChEBI" id="CHEBI:57783"/>
        <dbReference type="ChEBI" id="CHEBI:58349"/>
        <dbReference type="ChEBI" id="CHEBI:58389"/>
        <dbReference type="EC" id="1.14.13.148"/>
    </reaction>
    <physiologicalReaction direction="left-to-right" evidence="21">
        <dbReference type="Rhea" id="RHEA:31980"/>
    </physiologicalReaction>
</comment>
<evidence type="ECO:0000313" key="24">
    <source>
        <dbReference type="Proteomes" id="UP001412239"/>
    </source>
</evidence>
<dbReference type="FunFam" id="3.50.50.60:FF:000159">
    <property type="entry name" value="Dimethylaniline monooxygenase [N-oxide-forming]"/>
    <property type="match status" value="1"/>
</dbReference>
<comment type="similarity">
    <text evidence="3">Belongs to the FMO family.</text>
</comment>
<evidence type="ECO:0000256" key="22">
    <source>
        <dbReference type="ARBA" id="ARBA00049443"/>
    </source>
</evidence>
<evidence type="ECO:0000256" key="16">
    <source>
        <dbReference type="ARBA" id="ARBA00034554"/>
    </source>
</evidence>
<keyword evidence="11" id="KW-0503">Monooxygenase</keyword>
<keyword evidence="4" id="KW-0285">Flavoprotein</keyword>
<evidence type="ECO:0000256" key="7">
    <source>
        <dbReference type="ARBA" id="ARBA00022827"/>
    </source>
</evidence>
<sequence length="518" mass="58227">MTMRVAIIGAGVSGLVSIKQCLEAGLEPVCFEALGHFGGQWHYTDPDPLTGEVVSSIYRSVVINTSRETMMMSDFPMDPKLYAIYPHNSRVQRYFESYVEFFKLQPHIHLNHRVRGAHPVGDGKWTVEVESGGQATVDTYDAVFVCTGHHSAPNMPDWQDVGEFEGELLHSHYYRDTVKFQGKDIAVVGVGNSGVDISAELSTCTKSTHLITRSGTWVWPRFLFGEPYESLGSRFMLQMMPRFLSIAATQWVLNYTLGTIPKELKPEHNLLAAHPTVRSDLIERVRTGTITPHRGAIKRFTKKGLELTSGEMVEPLDAVVAATGYTLNFPFLPKGIVQSDGDRDGKENWTNLYRLMVAPGHPGLYFIGLCQPLGALMPVSEMQARWATSVLKNEIPLPSPERMHEDIAAYQRDLKKVFVKSPRHTLEVEFFPYMDMLARDFGAHVTFGRFLSTFGVWQGVKTARAAYFGPPSAVQYRLFGKGRKEELARLVLQRLARKGDEEMSLEEMAEVERYRAGN</sequence>
<comment type="function">
    <text evidence="18">Broad spectrum monooxygenase that catalyzes the oxygenation of a wide variety of nitrogen- and sulfur-containing compounds including xenobiotics. Catalyzes the S-oxygenation of hypotaurine to produce taurine, an organic osmolyte involved in cell volume regulation as well as a variety of cytoprotective and developmental processes. In vitro, catalyzes the N-oxygenation of trimethylamine (TMA) to produce trimethylamine N-oxide (TMAO) and could therefore participate to the detoxification of this compound that is generated by the action of gut microbiota from dietary precursors such as choline, choline containing compounds, betaine or L-carnitine.</text>
</comment>
<dbReference type="GO" id="GO:0050660">
    <property type="term" value="F:flavin adenine dinucleotide binding"/>
    <property type="evidence" value="ECO:0007669"/>
    <property type="project" value="InterPro"/>
</dbReference>
<keyword evidence="24" id="KW-1185">Reference proteome</keyword>
<evidence type="ECO:0000256" key="2">
    <source>
        <dbReference type="ARBA" id="ARBA00004389"/>
    </source>
</evidence>
<dbReference type="Proteomes" id="UP001412239">
    <property type="component" value="Unassembled WGS sequence"/>
</dbReference>
<dbReference type="PANTHER" id="PTHR23023">
    <property type="entry name" value="DIMETHYLANILINE MONOOXYGENASE"/>
    <property type="match status" value="1"/>
</dbReference>
<evidence type="ECO:0000256" key="9">
    <source>
        <dbReference type="ARBA" id="ARBA00022989"/>
    </source>
</evidence>
<dbReference type="PRINTS" id="PR00370">
    <property type="entry name" value="FMOXYGENASE"/>
</dbReference>
<dbReference type="GO" id="GO:0004499">
    <property type="term" value="F:N,N-dimethylaniline monooxygenase activity"/>
    <property type="evidence" value="ECO:0007669"/>
    <property type="project" value="InterPro"/>
</dbReference>
<protein>
    <recommendedName>
        <fullName evidence="15">Flavin-containing monooxygenase 1</fullName>
        <ecNumber evidence="14">1.14.13.148</ecNumber>
    </recommendedName>
    <alternativeName>
        <fullName evidence="17">Dimethylaniline monooxygenase [N-oxide-forming] 1</fullName>
    </alternativeName>
    <alternativeName>
        <fullName evidence="13">Dimethylaniline oxidase 1</fullName>
    </alternativeName>
    <alternativeName>
        <fullName evidence="16">Trimethylamine monooxygenase</fullName>
    </alternativeName>
</protein>
<evidence type="ECO:0000256" key="19">
    <source>
        <dbReference type="ARBA" id="ARBA00047338"/>
    </source>
</evidence>
<evidence type="ECO:0000256" key="13">
    <source>
        <dbReference type="ARBA" id="ARBA00029725"/>
    </source>
</evidence>
<evidence type="ECO:0000256" key="1">
    <source>
        <dbReference type="ARBA" id="ARBA00001974"/>
    </source>
</evidence>
<dbReference type="InterPro" id="IPR050346">
    <property type="entry name" value="FMO-like"/>
</dbReference>
<dbReference type="Pfam" id="PF00743">
    <property type="entry name" value="FMO-like"/>
    <property type="match status" value="1"/>
</dbReference>
<evidence type="ECO:0000256" key="20">
    <source>
        <dbReference type="ARBA" id="ARBA00048041"/>
    </source>
</evidence>
<dbReference type="PIRSF" id="PIRSF000332">
    <property type="entry name" value="FMO"/>
    <property type="match status" value="1"/>
</dbReference>
<evidence type="ECO:0000256" key="6">
    <source>
        <dbReference type="ARBA" id="ARBA00022824"/>
    </source>
</evidence>
<comment type="cofactor">
    <cofactor evidence="1">
        <name>FAD</name>
        <dbReference type="ChEBI" id="CHEBI:57692"/>
    </cofactor>
</comment>
<dbReference type="GO" id="GO:0034899">
    <property type="term" value="F:trimethylamine monooxygenase activity"/>
    <property type="evidence" value="ECO:0007669"/>
    <property type="project" value="UniProtKB-EC"/>
</dbReference>
<dbReference type="AlphaFoldDB" id="A0A292Q4F1"/>
<dbReference type="EMBL" id="LN890970">
    <property type="protein sequence ID" value="CUS13613.1"/>
    <property type="molecule type" value="Genomic_DNA"/>
</dbReference>
<comment type="catalytic activity">
    <reaction evidence="20">
        <text>hypotaurine + NADPH + O2 + H(+) = taurine + NADP(+) + H2O</text>
        <dbReference type="Rhea" id="RHEA:69819"/>
        <dbReference type="ChEBI" id="CHEBI:15377"/>
        <dbReference type="ChEBI" id="CHEBI:15378"/>
        <dbReference type="ChEBI" id="CHEBI:15379"/>
        <dbReference type="ChEBI" id="CHEBI:57783"/>
        <dbReference type="ChEBI" id="CHEBI:57853"/>
        <dbReference type="ChEBI" id="CHEBI:58349"/>
        <dbReference type="ChEBI" id="CHEBI:507393"/>
        <dbReference type="EC" id="1.14.13.8"/>
    </reaction>
    <physiologicalReaction direction="left-to-right" evidence="20">
        <dbReference type="Rhea" id="RHEA:69820"/>
    </physiologicalReaction>
</comment>
<keyword evidence="8" id="KW-0521">NADP</keyword>
<dbReference type="InterPro" id="IPR020946">
    <property type="entry name" value="Flavin_mOase-like"/>
</dbReference>
<keyword evidence="9" id="KW-1133">Transmembrane helix</keyword>
<dbReference type="EC" id="1.14.13.148" evidence="14"/>
<comment type="catalytic activity">
    <reaction evidence="22">
        <text>N,N-dimethylaniline + NADPH + O2 + H(+) = N,N-dimethylaniline N-oxide + NADP(+) + H2O</text>
        <dbReference type="Rhea" id="RHEA:24468"/>
        <dbReference type="ChEBI" id="CHEBI:15377"/>
        <dbReference type="ChEBI" id="CHEBI:15378"/>
        <dbReference type="ChEBI" id="CHEBI:15379"/>
        <dbReference type="ChEBI" id="CHEBI:16269"/>
        <dbReference type="ChEBI" id="CHEBI:17735"/>
        <dbReference type="ChEBI" id="CHEBI:57783"/>
        <dbReference type="ChEBI" id="CHEBI:58349"/>
        <dbReference type="EC" id="1.14.13.8"/>
    </reaction>
    <physiologicalReaction direction="left-to-right" evidence="22">
        <dbReference type="Rhea" id="RHEA:24469"/>
    </physiologicalReaction>
</comment>